<dbReference type="AlphaFoldDB" id="S5DRF0"/>
<keyword evidence="1" id="KW-0472">Membrane</keyword>
<accession>S5DRF0</accession>
<sequence>MENITCKGCQATVDINLEFCSSCGEWLGLKLDEVVEDISVENTSEAKRMRIEKLLDLPVKPLSNYGATNLPNRKEVPGIRAVLFLALIVPLIAGASFFYNNRVADEVLEEIAVIEQTTITSTSTTILGKLKFFKPISCSSSSNFSDDFLCTNLYDDSPSTWQDAKQSCEDAFLEFDFDRPVSWDTIIIQNPEKSTTFIKNFKVRDINITTEDPDFIIEKELQNNQSQQWVSFDTVSSKIRIEVISSYPGEELNGQKPFEECAIQEISFLGR</sequence>
<evidence type="ECO:0000313" key="2">
    <source>
        <dbReference type="EMBL" id="AGQ19500.1"/>
    </source>
</evidence>
<dbReference type="EMBL" id="KC811133">
    <property type="protein sequence ID" value="AGQ19500.1"/>
    <property type="molecule type" value="Genomic_DNA"/>
</dbReference>
<reference evidence="2" key="1">
    <citation type="journal article" date="2013" name="Sci. Rep.">
        <title>Metagenomics uncovers a new group of low GC and ultra-small marine Actinobacteria.</title>
        <authorList>
            <person name="Ghai R."/>
            <person name="Mizuno C.M."/>
            <person name="Picazo A."/>
            <person name="Camacho A."/>
            <person name="Rodriguez-Valera F."/>
        </authorList>
    </citation>
    <scope>NUCLEOTIDE SEQUENCE</scope>
</reference>
<feature type="transmembrane region" description="Helical" evidence="1">
    <location>
        <begin position="81"/>
        <end position="99"/>
    </location>
</feature>
<evidence type="ECO:0000256" key="1">
    <source>
        <dbReference type="SAM" id="Phobius"/>
    </source>
</evidence>
<protein>
    <submittedName>
        <fullName evidence="2">MedDCM-OCT-S37-C37-cds19</fullName>
    </submittedName>
</protein>
<name>S5DRF0_9ACTN</name>
<keyword evidence="1" id="KW-1133">Transmembrane helix</keyword>
<keyword evidence="1" id="KW-0812">Transmembrane</keyword>
<dbReference type="Gene3D" id="2.60.120.260">
    <property type="entry name" value="Galactose-binding domain-like"/>
    <property type="match status" value="1"/>
</dbReference>
<proteinExistence type="predicted"/>
<dbReference type="NCBIfam" id="NF047619">
    <property type="entry name" value="NADase_discoid"/>
    <property type="match status" value="1"/>
</dbReference>
<organism evidence="2">
    <name type="scientific">Candidatus Actinomarina minuta</name>
    <dbReference type="NCBI Taxonomy" id="1389454"/>
    <lineage>
        <taxon>Bacteria</taxon>
        <taxon>Bacillati</taxon>
        <taxon>Actinomycetota</taxon>
        <taxon>Actinomycetes</taxon>
        <taxon>Candidatus Actinomarinidae</taxon>
        <taxon>Candidatus Actinomarinales</taxon>
        <taxon>Candidatus Actinomarineae</taxon>
        <taxon>Candidatus Actinomarinaceae</taxon>
        <taxon>Candidatus Actinomarina</taxon>
    </lineage>
</organism>
<dbReference type="InterPro" id="IPR057561">
    <property type="entry name" value="NADase_transloc"/>
</dbReference>